<evidence type="ECO:0000313" key="2">
    <source>
        <dbReference type="EMBL" id="KAG8076693.1"/>
    </source>
</evidence>
<reference evidence="2" key="1">
    <citation type="journal article" date="2021" name="bioRxiv">
        <title>Whole Genome Assembly and Annotation of Northern Wild Rice, Zizania palustris L., Supports a Whole Genome Duplication in the Zizania Genus.</title>
        <authorList>
            <person name="Haas M."/>
            <person name="Kono T."/>
            <person name="Macchietto M."/>
            <person name="Millas R."/>
            <person name="McGilp L."/>
            <person name="Shao M."/>
            <person name="Duquette J."/>
            <person name="Hirsch C.N."/>
            <person name="Kimball J."/>
        </authorList>
    </citation>
    <scope>NUCLEOTIDE SEQUENCE</scope>
    <source>
        <tissue evidence="2">Fresh leaf tissue</tissue>
    </source>
</reference>
<reference evidence="2" key="2">
    <citation type="submission" date="2021-02" db="EMBL/GenBank/DDBJ databases">
        <authorList>
            <person name="Kimball J.A."/>
            <person name="Haas M.W."/>
            <person name="Macchietto M."/>
            <person name="Kono T."/>
            <person name="Duquette J."/>
            <person name="Shao M."/>
        </authorList>
    </citation>
    <scope>NUCLEOTIDE SEQUENCE</scope>
    <source>
        <tissue evidence="2">Fresh leaf tissue</tissue>
    </source>
</reference>
<accession>A0A8J5SN12</accession>
<feature type="compositionally biased region" description="Acidic residues" evidence="1">
    <location>
        <begin position="122"/>
        <end position="137"/>
    </location>
</feature>
<evidence type="ECO:0000256" key="1">
    <source>
        <dbReference type="SAM" id="MobiDB-lite"/>
    </source>
</evidence>
<dbReference type="PANTHER" id="PTHR35511">
    <property type="entry name" value="A-KINASE ANCHOR-LIKE PROTEIN"/>
    <property type="match status" value="1"/>
</dbReference>
<feature type="compositionally biased region" description="Basic and acidic residues" evidence="1">
    <location>
        <begin position="223"/>
        <end position="274"/>
    </location>
</feature>
<feature type="region of interest" description="Disordered" evidence="1">
    <location>
        <begin position="91"/>
        <end position="274"/>
    </location>
</feature>
<dbReference type="AlphaFoldDB" id="A0A8J5SN12"/>
<feature type="compositionally biased region" description="Polar residues" evidence="1">
    <location>
        <begin position="381"/>
        <end position="394"/>
    </location>
</feature>
<feature type="compositionally biased region" description="Basic and acidic residues" evidence="1">
    <location>
        <begin position="349"/>
        <end position="361"/>
    </location>
</feature>
<keyword evidence="3" id="KW-1185">Reference proteome</keyword>
<feature type="compositionally biased region" description="Basic and acidic residues" evidence="1">
    <location>
        <begin position="513"/>
        <end position="538"/>
    </location>
</feature>
<name>A0A8J5SN12_ZIZPA</name>
<feature type="compositionally biased region" description="Polar residues" evidence="1">
    <location>
        <begin position="325"/>
        <end position="342"/>
    </location>
</feature>
<dbReference type="OrthoDB" id="771720at2759"/>
<dbReference type="EMBL" id="JAAALK010000283">
    <property type="protein sequence ID" value="KAG8076693.1"/>
    <property type="molecule type" value="Genomic_DNA"/>
</dbReference>
<evidence type="ECO:0000313" key="3">
    <source>
        <dbReference type="Proteomes" id="UP000729402"/>
    </source>
</evidence>
<feature type="region of interest" description="Disordered" evidence="1">
    <location>
        <begin position="315"/>
        <end position="461"/>
    </location>
</feature>
<gene>
    <name evidence="2" type="ORF">GUJ93_ZPchr0006g42827</name>
</gene>
<proteinExistence type="predicted"/>
<feature type="compositionally biased region" description="Basic and acidic residues" evidence="1">
    <location>
        <begin position="175"/>
        <end position="193"/>
    </location>
</feature>
<comment type="caution">
    <text evidence="2">The sequence shown here is derived from an EMBL/GenBank/DDBJ whole genome shotgun (WGS) entry which is preliminary data.</text>
</comment>
<sequence length="554" mass="62424">MQLDLEENAIGKTADCIEKLETSYTEATDVVTGNEDICDKASGADRVPSDESVKTFEDTRRNLDVSSVVTESKGENMNKEMEDYKLALPVHPTQDENTTEEALGLDNTEKKLTTPEKALPSEPEEQEENQVSEEQDGDDRHDPEIRVMQKEEQKEAEPDYLPVSSFLMNLILGKESNDTNRKSETEAEKKQEETTDDNSCSIASQQEESLVSFPTENMVDQKFNLEQEKENVKGSEETHEPVKEQSRDVKLDIKRPLETDEELKRDTHDLEDNAHDEISIKLISAEATGLIEKIKARSFELDEKPFDTVRQENMEVATEIEDGSLKSNQDGTTNPKTPQQSALEEGETELPHESLHEDRSYDAMAEQTLSLIDPDIGDTTKFPSNADNVQNPPCTKQEESTEYSYVEVRSTTEAPVESGEVEKKEKNQHIISGGDTKDDMWKGTGSEAISDDQASQTADQVSHAEINFAYEKEIPVSSTCRDKRESDKLPNNEVSNFEKALEIHSDSPSLPVNRDKQDESTDNKIVMEHNSLLDKPEDSNLQEQQKLILRKSFP</sequence>
<organism evidence="2 3">
    <name type="scientific">Zizania palustris</name>
    <name type="common">Northern wild rice</name>
    <dbReference type="NCBI Taxonomy" id="103762"/>
    <lineage>
        <taxon>Eukaryota</taxon>
        <taxon>Viridiplantae</taxon>
        <taxon>Streptophyta</taxon>
        <taxon>Embryophyta</taxon>
        <taxon>Tracheophyta</taxon>
        <taxon>Spermatophyta</taxon>
        <taxon>Magnoliopsida</taxon>
        <taxon>Liliopsida</taxon>
        <taxon>Poales</taxon>
        <taxon>Poaceae</taxon>
        <taxon>BOP clade</taxon>
        <taxon>Oryzoideae</taxon>
        <taxon>Oryzeae</taxon>
        <taxon>Zizaniinae</taxon>
        <taxon>Zizania</taxon>
    </lineage>
</organism>
<protein>
    <submittedName>
        <fullName evidence="2">Uncharacterized protein</fullName>
    </submittedName>
</protein>
<feature type="compositionally biased region" description="Basic and acidic residues" evidence="1">
    <location>
        <begin position="138"/>
        <end position="157"/>
    </location>
</feature>
<dbReference type="PANTHER" id="PTHR35511:SF2">
    <property type="entry name" value="A-KINASE ANCHOR-LIKE PROTEIN"/>
    <property type="match status" value="1"/>
</dbReference>
<dbReference type="Proteomes" id="UP000729402">
    <property type="component" value="Unassembled WGS sequence"/>
</dbReference>
<feature type="compositionally biased region" description="Polar residues" evidence="1">
    <location>
        <begin position="197"/>
        <end position="215"/>
    </location>
</feature>
<feature type="region of interest" description="Disordered" evidence="1">
    <location>
        <begin position="501"/>
        <end position="554"/>
    </location>
</feature>